<protein>
    <submittedName>
        <fullName evidence="2">DUF2975 domain-containing protein</fullName>
    </submittedName>
</protein>
<reference evidence="2 3" key="1">
    <citation type="submission" date="2019-09" db="EMBL/GenBank/DDBJ databases">
        <title>Bacillus ochoae sp. nov., Paenibacillus whitsoniae sp. nov., Paenibacillus spiritus sp. nov. Isolated from the Mars Exploration Rover during spacecraft assembly.</title>
        <authorList>
            <person name="Seuylemezian A."/>
            <person name="Vaishampayan P."/>
        </authorList>
    </citation>
    <scope>NUCLEOTIDE SEQUENCE [LARGE SCALE GENOMIC DNA]</scope>
    <source>
        <strain evidence="2 3">MER_111</strain>
    </source>
</reference>
<gene>
    <name evidence="2" type="ORF">F4V43_09380</name>
</gene>
<dbReference type="Pfam" id="PF11188">
    <property type="entry name" value="DUF2975"/>
    <property type="match status" value="1"/>
</dbReference>
<keyword evidence="1" id="KW-0812">Transmembrane</keyword>
<name>A0A5J5G9R1_9BACL</name>
<feature type="transmembrane region" description="Helical" evidence="1">
    <location>
        <begin position="91"/>
        <end position="110"/>
    </location>
</feature>
<evidence type="ECO:0000313" key="2">
    <source>
        <dbReference type="EMBL" id="KAA9004835.1"/>
    </source>
</evidence>
<feature type="transmembrane region" description="Helical" evidence="1">
    <location>
        <begin position="116"/>
        <end position="139"/>
    </location>
</feature>
<keyword evidence="1" id="KW-1133">Transmembrane helix</keyword>
<dbReference type="AlphaFoldDB" id="A0A5J5G9R1"/>
<dbReference type="OrthoDB" id="1100174at2"/>
<evidence type="ECO:0000313" key="3">
    <source>
        <dbReference type="Proteomes" id="UP000367750"/>
    </source>
</evidence>
<sequence length="157" mass="17295">MKRETLILRLAIWGIGIPVLLLCVWVLPRVLGHPANPEYARWLYPVIAGMYASAVPFFIALYQAMSLLRFIDRNEAFSELSVSALKTIKRCAGVIALLYAAVLPFLYLIAEKDDAPGLILLGLVVVFAALVIGVFAAVLQQLLNKAIEIQSENELTV</sequence>
<keyword evidence="3" id="KW-1185">Reference proteome</keyword>
<dbReference type="InterPro" id="IPR021354">
    <property type="entry name" value="DUF2975"/>
</dbReference>
<feature type="transmembrane region" description="Helical" evidence="1">
    <location>
        <begin position="7"/>
        <end position="27"/>
    </location>
</feature>
<feature type="transmembrane region" description="Helical" evidence="1">
    <location>
        <begin position="47"/>
        <end position="71"/>
    </location>
</feature>
<evidence type="ECO:0000256" key="1">
    <source>
        <dbReference type="SAM" id="Phobius"/>
    </source>
</evidence>
<proteinExistence type="predicted"/>
<comment type="caution">
    <text evidence="2">The sequence shown here is derived from an EMBL/GenBank/DDBJ whole genome shotgun (WGS) entry which is preliminary data.</text>
</comment>
<dbReference type="Proteomes" id="UP000367750">
    <property type="component" value="Unassembled WGS sequence"/>
</dbReference>
<keyword evidence="1" id="KW-0472">Membrane</keyword>
<accession>A0A5J5G9R1</accession>
<organism evidence="2 3">
    <name type="scientific">Paenibacillus spiritus</name>
    <dbReference type="NCBI Taxonomy" id="2496557"/>
    <lineage>
        <taxon>Bacteria</taxon>
        <taxon>Bacillati</taxon>
        <taxon>Bacillota</taxon>
        <taxon>Bacilli</taxon>
        <taxon>Bacillales</taxon>
        <taxon>Paenibacillaceae</taxon>
        <taxon>Paenibacillus</taxon>
    </lineage>
</organism>
<dbReference type="EMBL" id="VYKK01000012">
    <property type="protein sequence ID" value="KAA9004835.1"/>
    <property type="molecule type" value="Genomic_DNA"/>
</dbReference>